<dbReference type="InterPro" id="IPR003661">
    <property type="entry name" value="HisK_dim/P_dom"/>
</dbReference>
<dbReference type="GO" id="GO:0009584">
    <property type="term" value="P:detection of visible light"/>
    <property type="evidence" value="ECO:0007669"/>
    <property type="project" value="InterPro"/>
</dbReference>
<dbReference type="CDD" id="cd00082">
    <property type="entry name" value="HisKA"/>
    <property type="match status" value="1"/>
</dbReference>
<dbReference type="InterPro" id="IPR043150">
    <property type="entry name" value="Phytochrome_PHY_sf"/>
</dbReference>
<name>W6PRC4_PENRF</name>
<evidence type="ECO:0000256" key="6">
    <source>
        <dbReference type="ARBA" id="ARBA00022777"/>
    </source>
</evidence>
<sequence>MTSPHPKDIGMSSPRERSQSVASLKPIELSETEQRQTQPETRDRPQSTTEVQQPPSTGFDPADRVFPIRSVVSLDPTVTPHHSGSVHSRDTISPNREGARQYSFIDEGTWNQMHSQRSSDHLYHPDPEHAEPTIPTGIPRHETHAIDGRTEIATHSLASEVVQHPEIYAKPAPSDNQSGNGSTAPPSSNTQRRNAEDHVHVTARFKHVMTDSGHAVITGRDGGAFQYCEDEPIRIPGAIQSFGLLIALREESPNQLIVRIVSENSADFLGYSPKQLFELKNFCDILSEDQVDTLLDHVDFVRDDAHDPSIDGPEVFNMSIRTANGKRCKFWCATHVSQTQKDLIICEFEREDDEVNPLNVAGLATPAVPADTLGIIPTPDQLAASTINISQPLRVLRNARRRRGEASPMEAFSILTQIQEQLGRTNNLDQLLNTTAGLVKELTGFHRVLIYQFDSSWNGMVVAELVDPNTTIDLYKGLHFPASDIPAQARELYKINKVRLLYDRDQVTSRLVCRTLEDLEFPLDMTHAYLRAMSPIHVKYLAHMKVRSSMSISVNAFNDLWGLISCHSYGNAGMRVSFPIRKMCRLLGDTVSRNIERLSYASRLQARKLINTVPTEANPSGYIIASSDDLLQLFDADYGVLSIRDETKILGDNNNSQEVLALLEFLRVRHLDSVLASHDIVKDFPDLYYAPGLKAISGLLYVPLSTGGSDFIAFFRRGQLTEIKWAGNPYEIEKRKQTAGYLEPRESFTAWRETVLSQSREWTETDVETAAVLCLVYGKFIKVWRQKEAAMQTSQLTRLLLANSAHEVRTPLNAIVNYLEIALEGALDDETRESLTKSHSASKSLIYVINDLLDLTNTEKGQDLIKDETFDLESTFREAADMLSGDAKRKNISYTVSVHPGIPELVLGDQRRVRQVLSNVISNAIQHTKSGAVTTEIWRSNGQTIPGHVGVEMTVVDTGVGMSHDKLQRLFHELEQVSTDDTYYPEEEEENTQNLPQKRVLGLGLALAARIVHNMHGQLGVRSEEGKGSRFKIILHFRLPEGTTVDEDADGMSPGVAIPATPMLSDKEFTLVSGAHESRDARRRSSESLRSGASSRSGHSGRSARSHADRLISAMQEPPLKRSTSQDLDLRRLNLSSSPASASSNNVHPPLASPSAVKRSLTMQDPHSSLSSVTHTPPLMLQPLVSPPPPGLENITDSGVPMGALRMSQHFASLGSPPIEPTKEDNSYFPRVSSIAETSQAPSSGPASSAPASSAPPTTVPSTTDSDPLSVLVAEDDPINSKIIQKQLTKLGHTVELTNNGEACTIAFASATKYFDVVLMDIQMPILDGMRATRAIREFESKTPKEALSEKAIHNDRVPIFAVSASLVEKDRDNYIDIGFDGWVMKPINFARLNILLSGICDSSARKAATYTPDGEWENGGWFDTK</sequence>
<evidence type="ECO:0000256" key="1">
    <source>
        <dbReference type="ARBA" id="ARBA00022543"/>
    </source>
</evidence>
<dbReference type="EMBL" id="HG792015">
    <property type="protein sequence ID" value="CDM26281.1"/>
    <property type="molecule type" value="Genomic_DNA"/>
</dbReference>
<feature type="compositionally biased region" description="Low complexity" evidence="12">
    <location>
        <begin position="1088"/>
        <end position="1103"/>
    </location>
</feature>
<feature type="compositionally biased region" description="Polar residues" evidence="12">
    <location>
        <begin position="1161"/>
        <end position="1175"/>
    </location>
</feature>
<keyword evidence="17" id="KW-1185">Reference proteome</keyword>
<dbReference type="Pfam" id="PF01590">
    <property type="entry name" value="GAF"/>
    <property type="match status" value="1"/>
</dbReference>
<dbReference type="Pfam" id="PF08446">
    <property type="entry name" value="PAS_2"/>
    <property type="match status" value="1"/>
</dbReference>
<keyword evidence="8" id="KW-0157">Chromophore</keyword>
<feature type="region of interest" description="Disordered" evidence="12">
    <location>
        <begin position="1234"/>
        <end position="1269"/>
    </location>
</feature>
<reference evidence="16" key="1">
    <citation type="journal article" date="2014" name="Nat. Commun.">
        <title>Multiple recent horizontal transfers of a large genomic region in cheese making fungi.</title>
        <authorList>
            <person name="Cheeseman K."/>
            <person name="Ropars J."/>
            <person name="Renault P."/>
            <person name="Dupont J."/>
            <person name="Gouzy J."/>
            <person name="Branca A."/>
            <person name="Abraham A.L."/>
            <person name="Ceppi M."/>
            <person name="Conseiller E."/>
            <person name="Debuchy R."/>
            <person name="Malagnac F."/>
            <person name="Goarin A."/>
            <person name="Silar P."/>
            <person name="Lacoste S."/>
            <person name="Sallet E."/>
            <person name="Bensimon A."/>
            <person name="Giraud T."/>
            <person name="Brygoo Y."/>
        </authorList>
    </citation>
    <scope>NUCLEOTIDE SEQUENCE [LARGE SCALE GENOMIC DNA]</scope>
    <source>
        <strain evidence="16">FM164</strain>
    </source>
</reference>
<dbReference type="InterPro" id="IPR001789">
    <property type="entry name" value="Sig_transdc_resp-reg_receiver"/>
</dbReference>
<dbReference type="OrthoDB" id="2015534at2759"/>
<evidence type="ECO:0000259" key="15">
    <source>
        <dbReference type="PROSITE" id="PS50110"/>
    </source>
</evidence>
<dbReference type="Gene3D" id="1.10.287.130">
    <property type="match status" value="1"/>
</dbReference>
<evidence type="ECO:0000256" key="9">
    <source>
        <dbReference type="ARBA" id="ARBA00023012"/>
    </source>
</evidence>
<feature type="compositionally biased region" description="Polar residues" evidence="12">
    <location>
        <begin position="46"/>
        <end position="56"/>
    </location>
</feature>
<feature type="region of interest" description="Disordered" evidence="12">
    <location>
        <begin position="169"/>
        <end position="196"/>
    </location>
</feature>
<dbReference type="InterPro" id="IPR005467">
    <property type="entry name" value="His_kinase_dom"/>
</dbReference>
<feature type="domain" description="Phytochrome chromophore attachment site" evidence="13">
    <location>
        <begin position="427"/>
        <end position="589"/>
    </location>
</feature>
<dbReference type="Proteomes" id="UP000030686">
    <property type="component" value="Unassembled WGS sequence"/>
</dbReference>
<dbReference type="GO" id="GO:0000155">
    <property type="term" value="F:phosphorelay sensor kinase activity"/>
    <property type="evidence" value="ECO:0007669"/>
    <property type="project" value="InterPro"/>
</dbReference>
<dbReference type="InterPro" id="IPR001294">
    <property type="entry name" value="Phytochrome"/>
</dbReference>
<dbReference type="Gene3D" id="3.40.50.2300">
    <property type="match status" value="1"/>
</dbReference>
<dbReference type="InterPro" id="IPR003018">
    <property type="entry name" value="GAF"/>
</dbReference>
<keyword evidence="7" id="KW-0067">ATP-binding</keyword>
<keyword evidence="10" id="KW-0675">Receptor</keyword>
<evidence type="ECO:0000256" key="10">
    <source>
        <dbReference type="ARBA" id="ARBA00023170"/>
    </source>
</evidence>
<dbReference type="InterPro" id="IPR036097">
    <property type="entry name" value="HisK_dim/P_sf"/>
</dbReference>
<dbReference type="Pfam" id="PF00360">
    <property type="entry name" value="PHY"/>
    <property type="match status" value="1"/>
</dbReference>
<dbReference type="InterPro" id="IPR029016">
    <property type="entry name" value="GAF-like_dom_sf"/>
</dbReference>
<organism evidence="16 17">
    <name type="scientific">Penicillium roqueforti (strain FM164)</name>
    <dbReference type="NCBI Taxonomy" id="1365484"/>
    <lineage>
        <taxon>Eukaryota</taxon>
        <taxon>Fungi</taxon>
        <taxon>Dikarya</taxon>
        <taxon>Ascomycota</taxon>
        <taxon>Pezizomycotina</taxon>
        <taxon>Eurotiomycetes</taxon>
        <taxon>Eurotiomycetidae</taxon>
        <taxon>Eurotiales</taxon>
        <taxon>Aspergillaceae</taxon>
        <taxon>Penicillium</taxon>
    </lineage>
</organism>
<feature type="region of interest" description="Disordered" evidence="12">
    <location>
        <begin position="115"/>
        <end position="138"/>
    </location>
</feature>
<dbReference type="Gene3D" id="3.30.450.270">
    <property type="match status" value="1"/>
</dbReference>
<feature type="region of interest" description="Disordered" evidence="12">
    <location>
        <begin position="1"/>
        <end position="97"/>
    </location>
</feature>
<feature type="region of interest" description="Disordered" evidence="12">
    <location>
        <begin position="1074"/>
        <end position="1107"/>
    </location>
</feature>
<dbReference type="PROSITE" id="PS50109">
    <property type="entry name" value="HIS_KIN"/>
    <property type="match status" value="1"/>
</dbReference>
<keyword evidence="4" id="KW-0808">Transferase</keyword>
<feature type="compositionally biased region" description="Polar residues" evidence="12">
    <location>
        <begin position="174"/>
        <end position="192"/>
    </location>
</feature>
<dbReference type="PRINTS" id="PR01033">
    <property type="entry name" value="PHYTOCHROME"/>
</dbReference>
<feature type="region of interest" description="Disordered" evidence="12">
    <location>
        <begin position="1136"/>
        <end position="1189"/>
    </location>
</feature>
<dbReference type="InterPro" id="IPR013515">
    <property type="entry name" value="Phytochrome_cen-reg"/>
</dbReference>
<keyword evidence="9" id="KW-0902">Two-component regulatory system</keyword>
<feature type="compositionally biased region" description="Basic and acidic residues" evidence="12">
    <location>
        <begin position="1076"/>
        <end position="1087"/>
    </location>
</feature>
<keyword evidence="3" id="KW-0716">Sensory transduction</keyword>
<dbReference type="InterPro" id="IPR011006">
    <property type="entry name" value="CheY-like_superfamily"/>
</dbReference>
<evidence type="ECO:0000256" key="4">
    <source>
        <dbReference type="ARBA" id="ARBA00022679"/>
    </source>
</evidence>
<dbReference type="InterPro" id="IPR003594">
    <property type="entry name" value="HATPase_dom"/>
</dbReference>
<dbReference type="GO" id="GO:0009881">
    <property type="term" value="F:photoreceptor activity"/>
    <property type="evidence" value="ECO:0007669"/>
    <property type="project" value="UniProtKB-KW"/>
</dbReference>
<evidence type="ECO:0000256" key="5">
    <source>
        <dbReference type="ARBA" id="ARBA00022741"/>
    </source>
</evidence>
<dbReference type="CDD" id="cd17546">
    <property type="entry name" value="REC_hyHK_CKI1_RcsC-like"/>
    <property type="match status" value="1"/>
</dbReference>
<evidence type="ECO:0000256" key="7">
    <source>
        <dbReference type="ARBA" id="ARBA00022840"/>
    </source>
</evidence>
<dbReference type="PROSITE" id="PS50110">
    <property type="entry name" value="RESPONSE_REGULATORY"/>
    <property type="match status" value="1"/>
</dbReference>
<evidence type="ECO:0000256" key="11">
    <source>
        <dbReference type="PROSITE-ProRule" id="PRU00169"/>
    </source>
</evidence>
<dbReference type="PROSITE" id="PS50046">
    <property type="entry name" value="PHYTOCHROME_2"/>
    <property type="match status" value="1"/>
</dbReference>
<accession>W6PRC4</accession>
<evidence type="ECO:0000259" key="13">
    <source>
        <dbReference type="PROSITE" id="PS50046"/>
    </source>
</evidence>
<gene>
    <name evidence="16" type="ORF">PROQFM164_S01g000090</name>
</gene>
<dbReference type="Gene3D" id="3.30.565.10">
    <property type="entry name" value="Histidine kinase-like ATPase, C-terminal domain"/>
    <property type="match status" value="1"/>
</dbReference>
<keyword evidence="2 11" id="KW-0597">Phosphoprotein</keyword>
<dbReference type="SUPFAM" id="SSF55785">
    <property type="entry name" value="PYP-like sensor domain (PAS domain)"/>
    <property type="match status" value="1"/>
</dbReference>
<feature type="compositionally biased region" description="Basic and acidic residues" evidence="12">
    <location>
        <begin position="117"/>
        <end position="131"/>
    </location>
</feature>
<feature type="compositionally biased region" description="Low complexity" evidence="12">
    <location>
        <begin position="1136"/>
        <end position="1146"/>
    </location>
</feature>
<keyword evidence="1" id="KW-0600">Photoreceptor protein</keyword>
<dbReference type="SUPFAM" id="SSF55781">
    <property type="entry name" value="GAF domain-like"/>
    <property type="match status" value="2"/>
</dbReference>
<dbReference type="SUPFAM" id="SSF52172">
    <property type="entry name" value="CheY-like"/>
    <property type="match status" value="1"/>
</dbReference>
<dbReference type="PANTHER" id="PTHR43065">
    <property type="entry name" value="SENSOR HISTIDINE KINASE"/>
    <property type="match status" value="1"/>
</dbReference>
<dbReference type="SUPFAM" id="SSF47384">
    <property type="entry name" value="Homodimeric domain of signal transducing histidine kinase"/>
    <property type="match status" value="1"/>
</dbReference>
<evidence type="ECO:0000313" key="17">
    <source>
        <dbReference type="Proteomes" id="UP000030686"/>
    </source>
</evidence>
<evidence type="ECO:0000313" key="16">
    <source>
        <dbReference type="EMBL" id="CDM26281.1"/>
    </source>
</evidence>
<feature type="domain" description="Histidine kinase" evidence="14">
    <location>
        <begin position="803"/>
        <end position="1039"/>
    </location>
</feature>
<dbReference type="SMART" id="SM00448">
    <property type="entry name" value="REC"/>
    <property type="match status" value="1"/>
</dbReference>
<dbReference type="GO" id="GO:0005524">
    <property type="term" value="F:ATP binding"/>
    <property type="evidence" value="ECO:0007669"/>
    <property type="project" value="UniProtKB-KW"/>
</dbReference>
<protein>
    <submittedName>
        <fullName evidence="16">Phytochrome</fullName>
    </submittedName>
</protein>
<feature type="compositionally biased region" description="Polar residues" evidence="12">
    <location>
        <begin position="80"/>
        <end position="94"/>
    </location>
</feature>
<keyword evidence="6" id="KW-0418">Kinase</keyword>
<proteinExistence type="predicted"/>
<dbReference type="GO" id="GO:0006355">
    <property type="term" value="P:regulation of DNA-templated transcription"/>
    <property type="evidence" value="ECO:0007669"/>
    <property type="project" value="InterPro"/>
</dbReference>
<dbReference type="FunFam" id="1.10.287.130:FF:000048">
    <property type="entry name" value="Sensor histidine kinase/response regulator"/>
    <property type="match status" value="1"/>
</dbReference>
<dbReference type="FunFam" id="3.30.450.270:FF:000002">
    <property type="entry name" value="Sensor histidine kinase/response regulator, putative"/>
    <property type="match status" value="1"/>
</dbReference>
<dbReference type="Pfam" id="PF02518">
    <property type="entry name" value="HATPase_c"/>
    <property type="match status" value="1"/>
</dbReference>
<feature type="modified residue" description="4-aspartylphosphate" evidence="11">
    <location>
        <position position="1321"/>
    </location>
</feature>
<feature type="domain" description="Response regulatory" evidence="15">
    <location>
        <begin position="1270"/>
        <end position="1401"/>
    </location>
</feature>
<dbReference type="InterPro" id="IPR013654">
    <property type="entry name" value="PAS_2"/>
</dbReference>
<feature type="compositionally biased region" description="Low complexity" evidence="12">
    <location>
        <begin position="1238"/>
        <end position="1269"/>
    </location>
</feature>
<dbReference type="SMART" id="SM00388">
    <property type="entry name" value="HisKA"/>
    <property type="match status" value="1"/>
</dbReference>
<keyword evidence="5" id="KW-0547">Nucleotide-binding</keyword>
<feature type="compositionally biased region" description="Basic and acidic residues" evidence="12">
    <location>
        <begin position="1"/>
        <end position="18"/>
    </location>
</feature>
<dbReference type="STRING" id="1365484.W6PRC4"/>
<evidence type="ECO:0000256" key="3">
    <source>
        <dbReference type="ARBA" id="ARBA00022606"/>
    </source>
</evidence>
<dbReference type="PANTHER" id="PTHR43065:SF10">
    <property type="entry name" value="PEROXIDE STRESS-ACTIVATED HISTIDINE KINASE MAK3"/>
    <property type="match status" value="1"/>
</dbReference>
<dbReference type="SUPFAM" id="SSF55874">
    <property type="entry name" value="ATPase domain of HSP90 chaperone/DNA topoisomerase II/histidine kinase"/>
    <property type="match status" value="1"/>
</dbReference>
<dbReference type="InterPro" id="IPR036890">
    <property type="entry name" value="HATPase_C_sf"/>
</dbReference>
<dbReference type="Pfam" id="PF00072">
    <property type="entry name" value="Response_reg"/>
    <property type="match status" value="1"/>
</dbReference>
<evidence type="ECO:0000256" key="8">
    <source>
        <dbReference type="ARBA" id="ARBA00022991"/>
    </source>
</evidence>
<dbReference type="Pfam" id="PF00512">
    <property type="entry name" value="HisKA"/>
    <property type="match status" value="1"/>
</dbReference>
<dbReference type="Gene3D" id="3.30.450.20">
    <property type="entry name" value="PAS domain"/>
    <property type="match status" value="1"/>
</dbReference>
<dbReference type="InterPro" id="IPR016132">
    <property type="entry name" value="Phyto_chromo_attachment"/>
</dbReference>
<evidence type="ECO:0000259" key="14">
    <source>
        <dbReference type="PROSITE" id="PS50109"/>
    </source>
</evidence>
<dbReference type="OMA" id="WVMKPIN"/>
<evidence type="ECO:0000256" key="2">
    <source>
        <dbReference type="ARBA" id="ARBA00022553"/>
    </source>
</evidence>
<dbReference type="SMART" id="SM00387">
    <property type="entry name" value="HATPase_c"/>
    <property type="match status" value="1"/>
</dbReference>
<dbReference type="Gene3D" id="3.30.450.40">
    <property type="match status" value="1"/>
</dbReference>
<evidence type="ECO:0000256" key="12">
    <source>
        <dbReference type="SAM" id="MobiDB-lite"/>
    </source>
</evidence>
<dbReference type="InterPro" id="IPR035965">
    <property type="entry name" value="PAS-like_dom_sf"/>
</dbReference>